<dbReference type="PANTHER" id="PTHR23342">
    <property type="entry name" value="N-ACETYLGLUTAMATE SYNTHASE"/>
    <property type="match status" value="1"/>
</dbReference>
<dbReference type="RefSeq" id="WP_133578997.1">
    <property type="nucleotide sequence ID" value="NZ_SNYJ01000002.1"/>
</dbReference>
<comment type="caution">
    <text evidence="11">The sequence shown here is derived from an EMBL/GenBank/DDBJ whole genome shotgun (WGS) entry which is preliminary data.</text>
</comment>
<evidence type="ECO:0000256" key="1">
    <source>
        <dbReference type="ARBA" id="ARBA00004828"/>
    </source>
</evidence>
<reference evidence="11 12" key="1">
    <citation type="submission" date="2019-03" db="EMBL/GenBank/DDBJ databases">
        <title>Genomic Encyclopedia of Type Strains, Phase IV (KMG-IV): sequencing the most valuable type-strain genomes for metagenomic binning, comparative biology and taxonomic classification.</title>
        <authorList>
            <person name="Goeker M."/>
        </authorList>
    </citation>
    <scope>NUCLEOTIDE SEQUENCE [LARGE SCALE GENOMIC DNA]</scope>
    <source>
        <strain evidence="11 12">DSM 28697</strain>
    </source>
</reference>
<keyword evidence="2 9" id="KW-0055">Arginine biosynthesis</keyword>
<gene>
    <name evidence="9" type="primary">argB</name>
    <name evidence="11" type="ORF">EV213_102136</name>
</gene>
<keyword evidence="9" id="KW-0963">Cytoplasm</keyword>
<keyword evidence="4 9" id="KW-0808">Transferase</keyword>
<keyword evidence="12" id="KW-1185">Reference proteome</keyword>
<evidence type="ECO:0000256" key="3">
    <source>
        <dbReference type="ARBA" id="ARBA00022605"/>
    </source>
</evidence>
<evidence type="ECO:0000256" key="2">
    <source>
        <dbReference type="ARBA" id="ARBA00022571"/>
    </source>
</evidence>
<evidence type="ECO:0000313" key="11">
    <source>
        <dbReference type="EMBL" id="TDQ42106.1"/>
    </source>
</evidence>
<dbReference type="Gene3D" id="3.40.1160.10">
    <property type="entry name" value="Acetylglutamate kinase-like"/>
    <property type="match status" value="1"/>
</dbReference>
<dbReference type="GO" id="GO:0005737">
    <property type="term" value="C:cytoplasm"/>
    <property type="evidence" value="ECO:0007669"/>
    <property type="project" value="UniProtKB-SubCell"/>
</dbReference>
<dbReference type="PIRSF" id="PIRSF000728">
    <property type="entry name" value="NAGK"/>
    <property type="match status" value="1"/>
</dbReference>
<dbReference type="CDD" id="cd04238">
    <property type="entry name" value="AAK_NAGK-like"/>
    <property type="match status" value="1"/>
</dbReference>
<dbReference type="NCBIfam" id="TIGR00761">
    <property type="entry name" value="argB"/>
    <property type="match status" value="1"/>
</dbReference>
<dbReference type="EMBL" id="SNYJ01000002">
    <property type="protein sequence ID" value="TDQ42106.1"/>
    <property type="molecule type" value="Genomic_DNA"/>
</dbReference>
<comment type="similarity">
    <text evidence="9">Belongs to the acetylglutamate kinase family. ArgB subfamily.</text>
</comment>
<dbReference type="InterPro" id="IPR004662">
    <property type="entry name" value="AcgluKinase_fam"/>
</dbReference>
<dbReference type="Pfam" id="PF00696">
    <property type="entry name" value="AA_kinase"/>
    <property type="match status" value="1"/>
</dbReference>
<keyword evidence="5 9" id="KW-0547">Nucleotide-binding</keyword>
<dbReference type="InterPro" id="IPR036393">
    <property type="entry name" value="AceGlu_kinase-like_sf"/>
</dbReference>
<protein>
    <recommendedName>
        <fullName evidence="9">Acetylglutamate kinase</fullName>
        <ecNumber evidence="9">2.7.2.8</ecNumber>
    </recommendedName>
    <alternativeName>
        <fullName evidence="9">N-acetyl-L-glutamate 5-phosphotransferase</fullName>
    </alternativeName>
    <alternativeName>
        <fullName evidence="9">NAG kinase</fullName>
        <shortName evidence="9">NAGK</shortName>
    </alternativeName>
</protein>
<evidence type="ECO:0000256" key="8">
    <source>
        <dbReference type="ARBA" id="ARBA00048141"/>
    </source>
</evidence>
<evidence type="ECO:0000256" key="7">
    <source>
        <dbReference type="ARBA" id="ARBA00022840"/>
    </source>
</evidence>
<dbReference type="FunFam" id="3.40.1160.10:FF:000004">
    <property type="entry name" value="Acetylglutamate kinase"/>
    <property type="match status" value="1"/>
</dbReference>
<proteinExistence type="inferred from homology"/>
<sequence length="257" mass="27366">MTRPIVVLKCGGSTLEQLSDSFFEGLRALQEQGKQPVIVHGGGPDIQSMLQQLDIKTEFHDGLRKTTEPVMNVVEMVLAGSVNKRLVTRLRSFGVDAAGLSGCDGGLLECKPISLETLGLVGEVTHVTTNVLEALFLKGIVPVIAPIGVDKEGVHYNINADTAAAAVANALHAEQLMFVTDVPGILKDDKLIQELSISECEALISDGTIYGGMLPKVRAALATLNDRLQQVAIVNGAMKQNNGCIRGTTIKRSLEVV</sequence>
<evidence type="ECO:0000313" key="12">
    <source>
        <dbReference type="Proteomes" id="UP000295632"/>
    </source>
</evidence>
<dbReference type="GO" id="GO:0042450">
    <property type="term" value="P:L-arginine biosynthetic process via ornithine"/>
    <property type="evidence" value="ECO:0007669"/>
    <property type="project" value="UniProtKB-UniRule"/>
</dbReference>
<keyword evidence="3 9" id="KW-0028">Amino-acid biosynthesis</keyword>
<dbReference type="SUPFAM" id="SSF53633">
    <property type="entry name" value="Carbamate kinase-like"/>
    <property type="match status" value="1"/>
</dbReference>
<feature type="binding site" evidence="9">
    <location>
        <position position="64"/>
    </location>
    <ligand>
        <name>substrate</name>
    </ligand>
</feature>
<feature type="domain" description="Aspartate/glutamate/uridylate kinase" evidence="10">
    <location>
        <begin position="5"/>
        <end position="235"/>
    </location>
</feature>
<name>A0A4R6U8H4_9BACI</name>
<comment type="catalytic activity">
    <reaction evidence="8 9">
        <text>N-acetyl-L-glutamate + ATP = N-acetyl-L-glutamyl 5-phosphate + ADP</text>
        <dbReference type="Rhea" id="RHEA:14629"/>
        <dbReference type="ChEBI" id="CHEBI:30616"/>
        <dbReference type="ChEBI" id="CHEBI:44337"/>
        <dbReference type="ChEBI" id="CHEBI:57936"/>
        <dbReference type="ChEBI" id="CHEBI:456216"/>
        <dbReference type="EC" id="2.7.2.8"/>
    </reaction>
</comment>
<dbReference type="GO" id="GO:0003991">
    <property type="term" value="F:acetylglutamate kinase activity"/>
    <property type="evidence" value="ECO:0007669"/>
    <property type="project" value="UniProtKB-UniRule"/>
</dbReference>
<dbReference type="AlphaFoldDB" id="A0A4R6U8H4"/>
<evidence type="ECO:0000259" key="10">
    <source>
        <dbReference type="Pfam" id="PF00696"/>
    </source>
</evidence>
<evidence type="ECO:0000256" key="6">
    <source>
        <dbReference type="ARBA" id="ARBA00022777"/>
    </source>
</evidence>
<dbReference type="Proteomes" id="UP000295632">
    <property type="component" value="Unassembled WGS sequence"/>
</dbReference>
<evidence type="ECO:0000256" key="9">
    <source>
        <dbReference type="HAMAP-Rule" id="MF_00082"/>
    </source>
</evidence>
<comment type="subcellular location">
    <subcellularLocation>
        <location evidence="9">Cytoplasm</location>
    </subcellularLocation>
</comment>
<evidence type="ECO:0000256" key="4">
    <source>
        <dbReference type="ARBA" id="ARBA00022679"/>
    </source>
</evidence>
<feature type="binding site" evidence="9">
    <location>
        <begin position="42"/>
        <end position="43"/>
    </location>
    <ligand>
        <name>substrate</name>
    </ligand>
</feature>
<organism evidence="11 12">
    <name type="scientific">Aureibacillus halotolerans</name>
    <dbReference type="NCBI Taxonomy" id="1508390"/>
    <lineage>
        <taxon>Bacteria</taxon>
        <taxon>Bacillati</taxon>
        <taxon>Bacillota</taxon>
        <taxon>Bacilli</taxon>
        <taxon>Bacillales</taxon>
        <taxon>Bacillaceae</taxon>
        <taxon>Aureibacillus</taxon>
    </lineage>
</organism>
<dbReference type="UniPathway" id="UPA00068">
    <property type="reaction ID" value="UER00107"/>
</dbReference>
<dbReference type="HAMAP" id="MF_00082">
    <property type="entry name" value="ArgB"/>
    <property type="match status" value="1"/>
</dbReference>
<keyword evidence="6 9" id="KW-0418">Kinase</keyword>
<accession>A0A4R6U8H4</accession>
<feature type="site" description="Transition state stabilizer" evidence="9">
    <location>
        <position position="216"/>
    </location>
</feature>
<dbReference type="GO" id="GO:0005524">
    <property type="term" value="F:ATP binding"/>
    <property type="evidence" value="ECO:0007669"/>
    <property type="project" value="UniProtKB-UniRule"/>
</dbReference>
<dbReference type="PANTHER" id="PTHR23342:SF0">
    <property type="entry name" value="N-ACETYLGLUTAMATE SYNTHASE, MITOCHONDRIAL"/>
    <property type="match status" value="1"/>
</dbReference>
<keyword evidence="7 9" id="KW-0067">ATP-binding</keyword>
<feature type="site" description="Transition state stabilizer" evidence="9">
    <location>
        <position position="9"/>
    </location>
</feature>
<dbReference type="InterPro" id="IPR037528">
    <property type="entry name" value="ArgB"/>
</dbReference>
<comment type="function">
    <text evidence="9">Catalyzes the ATP-dependent phosphorylation of N-acetyl-L-glutamate.</text>
</comment>
<feature type="binding site" evidence="9">
    <location>
        <position position="157"/>
    </location>
    <ligand>
        <name>substrate</name>
    </ligand>
</feature>
<dbReference type="EC" id="2.7.2.8" evidence="9"/>
<evidence type="ECO:0000256" key="5">
    <source>
        <dbReference type="ARBA" id="ARBA00022741"/>
    </source>
</evidence>
<comment type="pathway">
    <text evidence="1 9">Amino-acid biosynthesis; L-arginine biosynthesis; N(2)-acetyl-L-ornithine from L-glutamate: step 2/4.</text>
</comment>
<dbReference type="OrthoDB" id="9803155at2"/>
<dbReference type="InterPro" id="IPR001048">
    <property type="entry name" value="Asp/Glu/Uridylate_kinase"/>
</dbReference>